<keyword evidence="5" id="KW-1185">Reference proteome</keyword>
<dbReference type="SMART" id="SM00382">
    <property type="entry name" value="AAA"/>
    <property type="match status" value="1"/>
</dbReference>
<gene>
    <name evidence="4" type="ORF">L0P57_12305</name>
</gene>
<dbReference type="Proteomes" id="UP001298681">
    <property type="component" value="Unassembled WGS sequence"/>
</dbReference>
<sequence length="339" mass="36255">MENNYESRFDSAARAVCDRLRNYLFLLPTDMKEQAQEIRFRVNQPVSICCTGGVYFLNRNGRPSCRPEPDGMRATREDIDETFRGICSYSVYSHQNEIKNGFITLSGGHRVGLCGTAVISNGSIGSLRDISSINIRIARQVYGCASAVLQAVGKNLREGVLIAGAPASGKTTILRDMARQLSSGLCGDVRKVAVVDERGELAGTYRGVPQNDLGPCCDVLDGYPKGEGILQAIRSLSPEFIICDELGGLADVEAAAQGLNAGVGMISSVHAGNVRELLRRQQAVSLLHTGAFGYVVLLEGSREPGRVAEVYKAGELLAQGSGNSVADRGRDHSGICTVA</sequence>
<proteinExistence type="predicted"/>
<dbReference type="EMBL" id="JAKNHQ010000021">
    <property type="protein sequence ID" value="MCG4611709.1"/>
    <property type="molecule type" value="Genomic_DNA"/>
</dbReference>
<dbReference type="InterPro" id="IPR003593">
    <property type="entry name" value="AAA+_ATPase"/>
</dbReference>
<name>A0ABS9MLL0_9FIRM</name>
<evidence type="ECO:0000313" key="5">
    <source>
        <dbReference type="Proteomes" id="UP001298681"/>
    </source>
</evidence>
<keyword evidence="2" id="KW-0067">ATP-binding</keyword>
<dbReference type="RefSeq" id="WP_191405716.1">
    <property type="nucleotide sequence ID" value="NZ_JAKNHQ010000021.1"/>
</dbReference>
<dbReference type="InterPro" id="IPR045735">
    <property type="entry name" value="Spore_III_AA_AAA+_ATPase"/>
</dbReference>
<dbReference type="Pfam" id="PF19568">
    <property type="entry name" value="Spore_III_AA"/>
    <property type="match status" value="1"/>
</dbReference>
<protein>
    <submittedName>
        <fullName evidence="4">Stage III sporulation protein AA</fullName>
    </submittedName>
</protein>
<evidence type="ECO:0000313" key="4">
    <source>
        <dbReference type="EMBL" id="MCG4611709.1"/>
    </source>
</evidence>
<reference evidence="4 5" key="1">
    <citation type="submission" date="2022-01" db="EMBL/GenBank/DDBJ databases">
        <title>Collection of gut derived symbiotic bacterial strains cultured from healthy donors.</title>
        <authorList>
            <person name="Lin H."/>
            <person name="Kohout C."/>
            <person name="Waligurski E."/>
            <person name="Pamer E.G."/>
        </authorList>
    </citation>
    <scope>NUCLEOTIDE SEQUENCE [LARGE SCALE GENOMIC DNA]</scope>
    <source>
        <strain evidence="4 5">DFI.7.58</strain>
    </source>
</reference>
<dbReference type="SUPFAM" id="SSF52540">
    <property type="entry name" value="P-loop containing nucleoside triphosphate hydrolases"/>
    <property type="match status" value="1"/>
</dbReference>
<feature type="domain" description="AAA+ ATPase" evidence="3">
    <location>
        <begin position="156"/>
        <end position="288"/>
    </location>
</feature>
<evidence type="ECO:0000259" key="3">
    <source>
        <dbReference type="SMART" id="SM00382"/>
    </source>
</evidence>
<organism evidence="4 5">
    <name type="scientific">Anaeromassilibacillus senegalensis</name>
    <dbReference type="NCBI Taxonomy" id="1673717"/>
    <lineage>
        <taxon>Bacteria</taxon>
        <taxon>Bacillati</taxon>
        <taxon>Bacillota</taxon>
        <taxon>Clostridia</taxon>
        <taxon>Eubacteriales</taxon>
        <taxon>Acutalibacteraceae</taxon>
        <taxon>Anaeromassilibacillus</taxon>
    </lineage>
</organism>
<comment type="caution">
    <text evidence="4">The sequence shown here is derived from an EMBL/GenBank/DDBJ whole genome shotgun (WGS) entry which is preliminary data.</text>
</comment>
<evidence type="ECO:0000256" key="1">
    <source>
        <dbReference type="ARBA" id="ARBA00022741"/>
    </source>
</evidence>
<evidence type="ECO:0000256" key="2">
    <source>
        <dbReference type="ARBA" id="ARBA00022840"/>
    </source>
</evidence>
<keyword evidence="1" id="KW-0547">Nucleotide-binding</keyword>
<dbReference type="Gene3D" id="3.40.50.300">
    <property type="entry name" value="P-loop containing nucleotide triphosphate hydrolases"/>
    <property type="match status" value="1"/>
</dbReference>
<dbReference type="PANTHER" id="PTHR20953">
    <property type="entry name" value="KINASE-RELATED"/>
    <property type="match status" value="1"/>
</dbReference>
<dbReference type="InterPro" id="IPR027417">
    <property type="entry name" value="P-loop_NTPase"/>
</dbReference>
<dbReference type="PANTHER" id="PTHR20953:SF3">
    <property type="entry name" value="P-LOOP CONTAINING NUCLEOSIDE TRIPHOSPHATE HYDROLASES SUPERFAMILY PROTEIN"/>
    <property type="match status" value="1"/>
</dbReference>
<accession>A0ABS9MLL0</accession>